<feature type="region of interest" description="Disordered" evidence="1">
    <location>
        <begin position="35"/>
        <end position="54"/>
    </location>
</feature>
<dbReference type="AlphaFoldDB" id="A0AAE0ZZB1"/>
<evidence type="ECO:0000313" key="2">
    <source>
        <dbReference type="EMBL" id="KAK3777686.1"/>
    </source>
</evidence>
<organism evidence="2 3">
    <name type="scientific">Elysia crispata</name>
    <name type="common">lettuce slug</name>
    <dbReference type="NCBI Taxonomy" id="231223"/>
    <lineage>
        <taxon>Eukaryota</taxon>
        <taxon>Metazoa</taxon>
        <taxon>Spiralia</taxon>
        <taxon>Lophotrochozoa</taxon>
        <taxon>Mollusca</taxon>
        <taxon>Gastropoda</taxon>
        <taxon>Heterobranchia</taxon>
        <taxon>Euthyneura</taxon>
        <taxon>Panpulmonata</taxon>
        <taxon>Sacoglossa</taxon>
        <taxon>Placobranchoidea</taxon>
        <taxon>Plakobranchidae</taxon>
        <taxon>Elysia</taxon>
    </lineage>
</organism>
<dbReference type="EMBL" id="JAWDGP010003066">
    <property type="protein sequence ID" value="KAK3777686.1"/>
    <property type="molecule type" value="Genomic_DNA"/>
</dbReference>
<feature type="compositionally biased region" description="Polar residues" evidence="1">
    <location>
        <begin position="39"/>
        <end position="50"/>
    </location>
</feature>
<proteinExistence type="predicted"/>
<accession>A0AAE0ZZB1</accession>
<protein>
    <submittedName>
        <fullName evidence="2">Uncharacterized protein</fullName>
    </submittedName>
</protein>
<name>A0AAE0ZZB1_9GAST</name>
<gene>
    <name evidence="2" type="ORF">RRG08_021797</name>
</gene>
<sequence length="124" mass="13689">MQYGIQHSSRSCSSSYGSAIPELGLRQRSLWSIRKHSGDQSTGTQRSRGASSSSRLNLTNLRTLAPWVDFLSCSYLPTLGGSEPDGLRLYADRRMYGLTDGERSLEWINHFGAVVFFVTIAIAA</sequence>
<dbReference type="Proteomes" id="UP001283361">
    <property type="component" value="Unassembled WGS sequence"/>
</dbReference>
<keyword evidence="3" id="KW-1185">Reference proteome</keyword>
<evidence type="ECO:0000256" key="1">
    <source>
        <dbReference type="SAM" id="MobiDB-lite"/>
    </source>
</evidence>
<reference evidence="2" key="1">
    <citation type="journal article" date="2023" name="G3 (Bethesda)">
        <title>A reference genome for the long-term kleptoplast-retaining sea slug Elysia crispata morphotype clarki.</title>
        <authorList>
            <person name="Eastman K.E."/>
            <person name="Pendleton A.L."/>
            <person name="Shaikh M.A."/>
            <person name="Suttiyut T."/>
            <person name="Ogas R."/>
            <person name="Tomko P."/>
            <person name="Gavelis G."/>
            <person name="Widhalm J.R."/>
            <person name="Wisecaver J.H."/>
        </authorList>
    </citation>
    <scope>NUCLEOTIDE SEQUENCE</scope>
    <source>
        <strain evidence="2">ECLA1</strain>
    </source>
</reference>
<comment type="caution">
    <text evidence="2">The sequence shown here is derived from an EMBL/GenBank/DDBJ whole genome shotgun (WGS) entry which is preliminary data.</text>
</comment>
<evidence type="ECO:0000313" key="3">
    <source>
        <dbReference type="Proteomes" id="UP001283361"/>
    </source>
</evidence>